<keyword evidence="2" id="KW-1185">Reference proteome</keyword>
<evidence type="ECO:0000313" key="2">
    <source>
        <dbReference type="Proteomes" id="UP000887116"/>
    </source>
</evidence>
<protein>
    <submittedName>
        <fullName evidence="1">Uncharacterized protein</fullName>
    </submittedName>
</protein>
<comment type="caution">
    <text evidence="1">The sequence shown here is derived from an EMBL/GenBank/DDBJ whole genome shotgun (WGS) entry which is preliminary data.</text>
</comment>
<feature type="non-terminal residue" evidence="1">
    <location>
        <position position="11"/>
    </location>
</feature>
<sequence>WHCERFVSVTQ</sequence>
<proteinExistence type="predicted"/>
<accession>A0A8X6HTQ2</accession>
<dbReference type="Proteomes" id="UP000887116">
    <property type="component" value="Unassembled WGS sequence"/>
</dbReference>
<name>A0A8X6HTQ2_TRICU</name>
<reference evidence="1" key="1">
    <citation type="submission" date="2020-07" db="EMBL/GenBank/DDBJ databases">
        <title>Multicomponent nature underlies the extraordinary mechanical properties of spider dragline silk.</title>
        <authorList>
            <person name="Kono N."/>
            <person name="Nakamura H."/>
            <person name="Mori M."/>
            <person name="Yoshida Y."/>
            <person name="Ohtoshi R."/>
            <person name="Malay A.D."/>
            <person name="Moran D.A.P."/>
            <person name="Tomita M."/>
            <person name="Numata K."/>
            <person name="Arakawa K."/>
        </authorList>
    </citation>
    <scope>NUCLEOTIDE SEQUENCE</scope>
</reference>
<dbReference type="EMBL" id="BMAO01019294">
    <property type="protein sequence ID" value="GFR29698.1"/>
    <property type="molecule type" value="Genomic_DNA"/>
</dbReference>
<gene>
    <name evidence="1" type="ORF">TNCT_219831</name>
</gene>
<evidence type="ECO:0000313" key="1">
    <source>
        <dbReference type="EMBL" id="GFR29698.1"/>
    </source>
</evidence>
<organism evidence="1 2">
    <name type="scientific">Trichonephila clavata</name>
    <name type="common">Joro spider</name>
    <name type="synonym">Nephila clavata</name>
    <dbReference type="NCBI Taxonomy" id="2740835"/>
    <lineage>
        <taxon>Eukaryota</taxon>
        <taxon>Metazoa</taxon>
        <taxon>Ecdysozoa</taxon>
        <taxon>Arthropoda</taxon>
        <taxon>Chelicerata</taxon>
        <taxon>Arachnida</taxon>
        <taxon>Araneae</taxon>
        <taxon>Araneomorphae</taxon>
        <taxon>Entelegynae</taxon>
        <taxon>Araneoidea</taxon>
        <taxon>Nephilidae</taxon>
        <taxon>Trichonephila</taxon>
    </lineage>
</organism>